<evidence type="ECO:0000313" key="2">
    <source>
        <dbReference type="Proteomes" id="UP000318017"/>
    </source>
</evidence>
<dbReference type="AlphaFoldDB" id="A0A518GDM1"/>
<evidence type="ECO:0000313" key="1">
    <source>
        <dbReference type="EMBL" id="QDV26640.1"/>
    </source>
</evidence>
<accession>A0A518GDM1</accession>
<gene>
    <name evidence="1" type="ORF">Q31a_50140</name>
</gene>
<organism evidence="1 2">
    <name type="scientific">Aureliella helgolandensis</name>
    <dbReference type="NCBI Taxonomy" id="2527968"/>
    <lineage>
        <taxon>Bacteria</taxon>
        <taxon>Pseudomonadati</taxon>
        <taxon>Planctomycetota</taxon>
        <taxon>Planctomycetia</taxon>
        <taxon>Pirellulales</taxon>
        <taxon>Pirellulaceae</taxon>
        <taxon>Aureliella</taxon>
    </lineage>
</organism>
<proteinExistence type="predicted"/>
<protein>
    <submittedName>
        <fullName evidence="1">Uncharacterized protein</fullName>
    </submittedName>
</protein>
<dbReference type="KEGG" id="ahel:Q31a_50140"/>
<sequence>MARLKGGQVENCFFVGTGWFVCLSGNLLKVHRERQFSLICFSLAMGQVIGAMV</sequence>
<reference evidence="1 2" key="1">
    <citation type="submission" date="2019-02" db="EMBL/GenBank/DDBJ databases">
        <title>Deep-cultivation of Planctomycetes and their phenomic and genomic characterization uncovers novel biology.</title>
        <authorList>
            <person name="Wiegand S."/>
            <person name="Jogler M."/>
            <person name="Boedeker C."/>
            <person name="Pinto D."/>
            <person name="Vollmers J."/>
            <person name="Rivas-Marin E."/>
            <person name="Kohn T."/>
            <person name="Peeters S.H."/>
            <person name="Heuer A."/>
            <person name="Rast P."/>
            <person name="Oberbeckmann S."/>
            <person name="Bunk B."/>
            <person name="Jeske O."/>
            <person name="Meyerdierks A."/>
            <person name="Storesund J.E."/>
            <person name="Kallscheuer N."/>
            <person name="Luecker S."/>
            <person name="Lage O.M."/>
            <person name="Pohl T."/>
            <person name="Merkel B.J."/>
            <person name="Hornburger P."/>
            <person name="Mueller R.-W."/>
            <person name="Bruemmer F."/>
            <person name="Labrenz M."/>
            <person name="Spormann A.M."/>
            <person name="Op den Camp H."/>
            <person name="Overmann J."/>
            <person name="Amann R."/>
            <person name="Jetten M.S.M."/>
            <person name="Mascher T."/>
            <person name="Medema M.H."/>
            <person name="Devos D.P."/>
            <person name="Kaster A.-K."/>
            <person name="Ovreas L."/>
            <person name="Rohde M."/>
            <person name="Galperin M.Y."/>
            <person name="Jogler C."/>
        </authorList>
    </citation>
    <scope>NUCLEOTIDE SEQUENCE [LARGE SCALE GENOMIC DNA]</scope>
    <source>
        <strain evidence="1 2">Q31a</strain>
    </source>
</reference>
<keyword evidence="2" id="KW-1185">Reference proteome</keyword>
<dbReference type="EMBL" id="CP036298">
    <property type="protein sequence ID" value="QDV26640.1"/>
    <property type="molecule type" value="Genomic_DNA"/>
</dbReference>
<name>A0A518GDM1_9BACT</name>
<dbReference type="Proteomes" id="UP000318017">
    <property type="component" value="Chromosome"/>
</dbReference>